<dbReference type="InterPro" id="IPR029071">
    <property type="entry name" value="Ubiquitin-like_domsf"/>
</dbReference>
<dbReference type="Gene3D" id="1.20.58.120">
    <property type="entry name" value="BAG domain"/>
    <property type="match status" value="1"/>
</dbReference>
<dbReference type="PROSITE" id="PS50053">
    <property type="entry name" value="UBIQUITIN_2"/>
    <property type="match status" value="1"/>
</dbReference>
<proteinExistence type="predicted"/>
<name>A0A914WZZ1_9BILA</name>
<evidence type="ECO:0000259" key="4">
    <source>
        <dbReference type="PROSITE" id="PS51035"/>
    </source>
</evidence>
<evidence type="ECO:0000259" key="3">
    <source>
        <dbReference type="PROSITE" id="PS50053"/>
    </source>
</evidence>
<dbReference type="SMART" id="SM00264">
    <property type="entry name" value="BAG"/>
    <property type="match status" value="1"/>
</dbReference>
<keyword evidence="5" id="KW-1185">Reference proteome</keyword>
<keyword evidence="2" id="KW-0175">Coiled coil</keyword>
<evidence type="ECO:0000313" key="6">
    <source>
        <dbReference type="WBParaSite" id="PSAMB.scaffold5474size11612.g26697.t1"/>
    </source>
</evidence>
<evidence type="ECO:0000256" key="1">
    <source>
        <dbReference type="ARBA" id="ARBA00022374"/>
    </source>
</evidence>
<dbReference type="Pfam" id="PF02179">
    <property type="entry name" value="BAG"/>
    <property type="match status" value="1"/>
</dbReference>
<dbReference type="AlphaFoldDB" id="A0A914WZZ1"/>
<sequence length="214" mass="24304">MILQVVCGPDRHDLYIPDDYESQDDAASCANENEGPWTVLRLKHEVEKVTQMAPASQRIIHRGKTLLGDNVLLSALKIRNGDKLMVLGKRVEADTDETYKKLVGVERGTIASLHQKAHELMEELRGLEGGYLTSEQTQESLNKLGKRLRLFSEECMRALMTLDAVDLTGVDTSETQRNINREKRKTLVQTVQELLRHHDALEDRRVQLSTERST</sequence>
<dbReference type="Proteomes" id="UP000887566">
    <property type="component" value="Unplaced"/>
</dbReference>
<dbReference type="SUPFAM" id="SSF63491">
    <property type="entry name" value="BAG domain"/>
    <property type="match status" value="1"/>
</dbReference>
<feature type="domain" description="Ubiquitin-like" evidence="3">
    <location>
        <begin position="38"/>
        <end position="93"/>
    </location>
</feature>
<dbReference type="SUPFAM" id="SSF54236">
    <property type="entry name" value="Ubiquitin-like"/>
    <property type="match status" value="1"/>
</dbReference>
<evidence type="ECO:0000313" key="5">
    <source>
        <dbReference type="Proteomes" id="UP000887566"/>
    </source>
</evidence>
<dbReference type="InterPro" id="IPR003103">
    <property type="entry name" value="BAG_domain"/>
</dbReference>
<dbReference type="SMART" id="SM00213">
    <property type="entry name" value="UBQ"/>
    <property type="match status" value="1"/>
</dbReference>
<protein>
    <recommendedName>
        <fullName evidence="1">BAG family molecular chaperone regulator 1</fullName>
    </recommendedName>
</protein>
<dbReference type="GO" id="GO:0051087">
    <property type="term" value="F:protein-folding chaperone binding"/>
    <property type="evidence" value="ECO:0007669"/>
    <property type="project" value="InterPro"/>
</dbReference>
<dbReference type="Pfam" id="PF00240">
    <property type="entry name" value="ubiquitin"/>
    <property type="match status" value="1"/>
</dbReference>
<dbReference type="PROSITE" id="PS51035">
    <property type="entry name" value="BAG"/>
    <property type="match status" value="1"/>
</dbReference>
<reference evidence="6" key="1">
    <citation type="submission" date="2022-11" db="UniProtKB">
        <authorList>
            <consortium name="WormBaseParasite"/>
        </authorList>
    </citation>
    <scope>IDENTIFICATION</scope>
</reference>
<dbReference type="InterPro" id="IPR036533">
    <property type="entry name" value="BAG_dom_sf"/>
</dbReference>
<dbReference type="InterPro" id="IPR000626">
    <property type="entry name" value="Ubiquitin-like_dom"/>
</dbReference>
<dbReference type="Gene3D" id="3.10.20.90">
    <property type="entry name" value="Phosphatidylinositol 3-kinase Catalytic Subunit, Chain A, domain 1"/>
    <property type="match status" value="1"/>
</dbReference>
<organism evidence="5 6">
    <name type="scientific">Plectus sambesii</name>
    <dbReference type="NCBI Taxonomy" id="2011161"/>
    <lineage>
        <taxon>Eukaryota</taxon>
        <taxon>Metazoa</taxon>
        <taxon>Ecdysozoa</taxon>
        <taxon>Nematoda</taxon>
        <taxon>Chromadorea</taxon>
        <taxon>Plectida</taxon>
        <taxon>Plectina</taxon>
        <taxon>Plectoidea</taxon>
        <taxon>Plectidae</taxon>
        <taxon>Plectus</taxon>
    </lineage>
</organism>
<accession>A0A914WZZ1</accession>
<feature type="domain" description="BAG" evidence="4">
    <location>
        <begin position="113"/>
        <end position="202"/>
    </location>
</feature>
<feature type="coiled-coil region" evidence="2">
    <location>
        <begin position="184"/>
        <end position="211"/>
    </location>
</feature>
<evidence type="ECO:0000256" key="2">
    <source>
        <dbReference type="SAM" id="Coils"/>
    </source>
</evidence>
<dbReference type="WBParaSite" id="PSAMB.scaffold5474size11612.g26697.t1">
    <property type="protein sequence ID" value="PSAMB.scaffold5474size11612.g26697.t1"/>
    <property type="gene ID" value="PSAMB.scaffold5474size11612.g26697"/>
</dbReference>